<name>A0ABZ2FH56_9MICO</name>
<dbReference type="NCBIfam" id="TIGR03988">
    <property type="entry name" value="antisig_RsrA"/>
    <property type="match status" value="1"/>
</dbReference>
<organism evidence="4 5">
    <name type="scientific">Janibacter terrae</name>
    <dbReference type="NCBI Taxonomy" id="103817"/>
    <lineage>
        <taxon>Bacteria</taxon>
        <taxon>Bacillati</taxon>
        <taxon>Actinomycetota</taxon>
        <taxon>Actinomycetes</taxon>
        <taxon>Micrococcales</taxon>
        <taxon>Intrasporangiaceae</taxon>
        <taxon>Janibacter</taxon>
    </lineage>
</organism>
<evidence type="ECO:0000259" key="3">
    <source>
        <dbReference type="Pfam" id="PF13490"/>
    </source>
</evidence>
<feature type="domain" description="Putative zinc-finger" evidence="3">
    <location>
        <begin position="10"/>
        <end position="43"/>
    </location>
</feature>
<dbReference type="Proteomes" id="UP001381003">
    <property type="component" value="Chromosome"/>
</dbReference>
<keyword evidence="5" id="KW-1185">Reference proteome</keyword>
<evidence type="ECO:0000313" key="5">
    <source>
        <dbReference type="Proteomes" id="UP001381003"/>
    </source>
</evidence>
<reference evidence="4 5" key="1">
    <citation type="submission" date="2022-09" db="EMBL/GenBank/DDBJ databases">
        <title>Complete genome sequence of Janibacter terrae strain COS04-44, PCL-degrading bacteria isolated from oil spilled coast.</title>
        <authorList>
            <person name="Park H."/>
            <person name="Kim J.Y."/>
            <person name="An S.H."/>
            <person name="Lee C.M."/>
            <person name="Weon H.-Y."/>
        </authorList>
    </citation>
    <scope>NUCLEOTIDE SEQUENCE [LARGE SCALE GENOMIC DNA]</scope>
    <source>
        <strain evidence="4 5">COS04-44</strain>
    </source>
</reference>
<proteinExistence type="predicted"/>
<dbReference type="Gene3D" id="1.10.10.1320">
    <property type="entry name" value="Anti-sigma factor, zinc-finger domain"/>
    <property type="match status" value="1"/>
</dbReference>
<gene>
    <name evidence="4" type="primary">rsrA</name>
    <name evidence="4" type="ORF">N5P18_01990</name>
</gene>
<dbReference type="EMBL" id="CP104874">
    <property type="protein sequence ID" value="WWF05665.1"/>
    <property type="molecule type" value="Genomic_DNA"/>
</dbReference>
<accession>A0ABZ2FH56</accession>
<protein>
    <submittedName>
        <fullName evidence="4">Mycothiol system anti-sigma-R factor</fullName>
    </submittedName>
</protein>
<keyword evidence="1" id="KW-0805">Transcription regulation</keyword>
<evidence type="ECO:0000256" key="2">
    <source>
        <dbReference type="ARBA" id="ARBA00023163"/>
    </source>
</evidence>
<dbReference type="InterPro" id="IPR027383">
    <property type="entry name" value="Znf_put"/>
</dbReference>
<sequence length="100" mass="11340">MSHDPEHMDCSQALHRMMEYLDGEMSREDAQGIAEHLAQCGPCLAEHDLDQVMRQVLQRSCAREQAPPQLRATIMQKITTICNDGSWTEVTQIRQISTEG</sequence>
<evidence type="ECO:0000256" key="1">
    <source>
        <dbReference type="ARBA" id="ARBA00023015"/>
    </source>
</evidence>
<dbReference type="Pfam" id="PF13490">
    <property type="entry name" value="zf-HC2"/>
    <property type="match status" value="1"/>
</dbReference>
<dbReference type="RefSeq" id="WP_068325561.1">
    <property type="nucleotide sequence ID" value="NZ_CP104874.1"/>
</dbReference>
<keyword evidence="2" id="KW-0804">Transcription</keyword>
<dbReference type="InterPro" id="IPR041916">
    <property type="entry name" value="Anti_sigma_zinc_sf"/>
</dbReference>
<evidence type="ECO:0000313" key="4">
    <source>
        <dbReference type="EMBL" id="WWF05665.1"/>
    </source>
</evidence>
<dbReference type="InterPro" id="IPR024020">
    <property type="entry name" value="Anit_sigma_mycothiol_RsrA"/>
</dbReference>